<reference evidence="5 6" key="1">
    <citation type="submission" date="2017-11" db="EMBL/GenBank/DDBJ databases">
        <title>Infants hospitalized years apart are colonized by the same room-sourced microbial strains.</title>
        <authorList>
            <person name="Brooks B."/>
            <person name="Olm M.R."/>
            <person name="Firek B.A."/>
            <person name="Baker R."/>
            <person name="Thomas B.C."/>
            <person name="Morowitz M.J."/>
            <person name="Banfield J.F."/>
        </authorList>
    </citation>
    <scope>NUCLEOTIDE SEQUENCE [LARGE SCALE GENOMIC DNA]</scope>
    <source>
        <strain evidence="5">S2_012_000_R3_87</strain>
    </source>
</reference>
<dbReference type="SUPFAM" id="SSF52540">
    <property type="entry name" value="P-loop containing nucleoside triphosphate hydrolases"/>
    <property type="match status" value="1"/>
</dbReference>
<dbReference type="Pfam" id="PF00005">
    <property type="entry name" value="ABC_tran"/>
    <property type="match status" value="1"/>
</dbReference>
<dbReference type="GO" id="GO:0005524">
    <property type="term" value="F:ATP binding"/>
    <property type="evidence" value="ECO:0007669"/>
    <property type="project" value="UniProtKB-KW"/>
</dbReference>
<dbReference type="EMBL" id="QFNY01000005">
    <property type="protein sequence ID" value="PZP03750.1"/>
    <property type="molecule type" value="Genomic_DNA"/>
</dbReference>
<keyword evidence="2 5" id="KW-0067">ATP-binding</keyword>
<dbReference type="Gene3D" id="3.40.50.300">
    <property type="entry name" value="P-loop containing nucleotide triphosphate hydrolases"/>
    <property type="match status" value="1"/>
</dbReference>
<dbReference type="SMART" id="SM00382">
    <property type="entry name" value="AAA"/>
    <property type="match status" value="1"/>
</dbReference>
<sequence>MTRENKRKDAATVTSNGTGAAGDVSVDKGAVADGAADKDVPGAEDGATPPIIEMRGLEKAYGERLVLKGIDMEIRPGTVTCVLGDNGAGKSTLIKALSGLHQPTGGEMLIDGEPANLRNPKDALDRGIATVYQDLAVVGQMSVWRNFFLGQEITGALGRLKADEMRKITAEQLEKMGVNLPDVEVPISTLSGGQRQVVAIARAIYFGARVLILDEPTAALGVKQSGMVLRFVKKARESGVAVIFITHNPHHAYLVGDRFVMLNMGEQVMNADLADVTLEELTVEMSGGGELDALSHELRS</sequence>
<dbReference type="PROSITE" id="PS50893">
    <property type="entry name" value="ABC_TRANSPORTER_2"/>
    <property type="match status" value="1"/>
</dbReference>
<feature type="compositionally biased region" description="Low complexity" evidence="3">
    <location>
        <begin position="21"/>
        <end position="34"/>
    </location>
</feature>
<feature type="region of interest" description="Disordered" evidence="3">
    <location>
        <begin position="1"/>
        <end position="49"/>
    </location>
</feature>
<comment type="caution">
    <text evidence="5">The sequence shown here is derived from an EMBL/GenBank/DDBJ whole genome shotgun (WGS) entry which is preliminary data.</text>
</comment>
<dbReference type="Proteomes" id="UP000249451">
    <property type="component" value="Unassembled WGS sequence"/>
</dbReference>
<dbReference type="AlphaFoldDB" id="A0A2W5BH89"/>
<dbReference type="InterPro" id="IPR017871">
    <property type="entry name" value="ABC_transporter-like_CS"/>
</dbReference>
<dbReference type="InterPro" id="IPR050107">
    <property type="entry name" value="ABC_carbohydrate_import_ATPase"/>
</dbReference>
<proteinExistence type="predicted"/>
<evidence type="ECO:0000256" key="1">
    <source>
        <dbReference type="ARBA" id="ARBA00022741"/>
    </source>
</evidence>
<keyword evidence="1" id="KW-0547">Nucleotide-binding</keyword>
<dbReference type="PROSITE" id="PS00211">
    <property type="entry name" value="ABC_TRANSPORTER_1"/>
    <property type="match status" value="1"/>
</dbReference>
<dbReference type="PANTHER" id="PTHR43790:SF8">
    <property type="entry name" value="SUGAR ABC TRANSPORTER ATP-BINDING PROTEIN"/>
    <property type="match status" value="1"/>
</dbReference>
<dbReference type="InterPro" id="IPR003593">
    <property type="entry name" value="AAA+_ATPase"/>
</dbReference>
<accession>A0A2W5BH89</accession>
<organism evidence="5 6">
    <name type="scientific">Corynebacterium urealyticum</name>
    <dbReference type="NCBI Taxonomy" id="43771"/>
    <lineage>
        <taxon>Bacteria</taxon>
        <taxon>Bacillati</taxon>
        <taxon>Actinomycetota</taxon>
        <taxon>Actinomycetes</taxon>
        <taxon>Mycobacteriales</taxon>
        <taxon>Corynebacteriaceae</taxon>
        <taxon>Corynebacterium</taxon>
    </lineage>
</organism>
<evidence type="ECO:0000256" key="2">
    <source>
        <dbReference type="ARBA" id="ARBA00022840"/>
    </source>
</evidence>
<name>A0A2W5BH89_9CORY</name>
<feature type="domain" description="ABC transporter" evidence="4">
    <location>
        <begin position="52"/>
        <end position="289"/>
    </location>
</feature>
<dbReference type="GO" id="GO:0016887">
    <property type="term" value="F:ATP hydrolysis activity"/>
    <property type="evidence" value="ECO:0007669"/>
    <property type="project" value="InterPro"/>
</dbReference>
<dbReference type="InterPro" id="IPR003439">
    <property type="entry name" value="ABC_transporter-like_ATP-bd"/>
</dbReference>
<gene>
    <name evidence="5" type="ORF">DI609_00525</name>
</gene>
<feature type="compositionally biased region" description="Basic and acidic residues" evidence="3">
    <location>
        <begin position="1"/>
        <end position="10"/>
    </location>
</feature>
<dbReference type="PANTHER" id="PTHR43790">
    <property type="entry name" value="CARBOHYDRATE TRANSPORT ATP-BINDING PROTEIN MG119-RELATED"/>
    <property type="match status" value="1"/>
</dbReference>
<evidence type="ECO:0000313" key="5">
    <source>
        <dbReference type="EMBL" id="PZP03750.1"/>
    </source>
</evidence>
<evidence type="ECO:0000313" key="6">
    <source>
        <dbReference type="Proteomes" id="UP000249451"/>
    </source>
</evidence>
<dbReference type="CDD" id="cd03216">
    <property type="entry name" value="ABC_Carb_Monos_I"/>
    <property type="match status" value="1"/>
</dbReference>
<evidence type="ECO:0000256" key="3">
    <source>
        <dbReference type="SAM" id="MobiDB-lite"/>
    </source>
</evidence>
<protein>
    <submittedName>
        <fullName evidence="5">Sugar ABC transporter ATP-binding protein</fullName>
    </submittedName>
</protein>
<evidence type="ECO:0000259" key="4">
    <source>
        <dbReference type="PROSITE" id="PS50893"/>
    </source>
</evidence>
<dbReference type="InterPro" id="IPR027417">
    <property type="entry name" value="P-loop_NTPase"/>
</dbReference>